<gene>
    <name evidence="9" type="primary">SCS2_2</name>
    <name evidence="9" type="ORF">C6P45_004068</name>
</gene>
<feature type="transmembrane region" description="Helical" evidence="7">
    <location>
        <begin position="172"/>
        <end position="192"/>
    </location>
</feature>
<evidence type="ECO:0000256" key="6">
    <source>
        <dbReference type="SAM" id="MobiDB-lite"/>
    </source>
</evidence>
<dbReference type="OrthoDB" id="264603at2759"/>
<proteinExistence type="inferred from homology"/>
<name>A0A9P6WC96_MAUEX</name>
<evidence type="ECO:0000259" key="8">
    <source>
        <dbReference type="PROSITE" id="PS50202"/>
    </source>
</evidence>
<organism evidence="9 10">
    <name type="scientific">Maudiozyma exigua</name>
    <name type="common">Yeast</name>
    <name type="synonym">Kazachstania exigua</name>
    <dbReference type="NCBI Taxonomy" id="34358"/>
    <lineage>
        <taxon>Eukaryota</taxon>
        <taxon>Fungi</taxon>
        <taxon>Dikarya</taxon>
        <taxon>Ascomycota</taxon>
        <taxon>Saccharomycotina</taxon>
        <taxon>Saccharomycetes</taxon>
        <taxon>Saccharomycetales</taxon>
        <taxon>Saccharomycetaceae</taxon>
        <taxon>Maudiozyma</taxon>
    </lineage>
</organism>
<dbReference type="EMBL" id="PUHR01000049">
    <property type="protein sequence ID" value="KAG0669127.1"/>
    <property type="molecule type" value="Genomic_DNA"/>
</dbReference>
<evidence type="ECO:0000256" key="2">
    <source>
        <dbReference type="ARBA" id="ARBA00008932"/>
    </source>
</evidence>
<dbReference type="Proteomes" id="UP000750334">
    <property type="component" value="Unassembled WGS sequence"/>
</dbReference>
<keyword evidence="10" id="KW-1185">Reference proteome</keyword>
<feature type="compositionally biased region" description="Basic and acidic residues" evidence="6">
    <location>
        <begin position="129"/>
        <end position="165"/>
    </location>
</feature>
<dbReference type="GO" id="GO:0005789">
    <property type="term" value="C:endoplasmic reticulum membrane"/>
    <property type="evidence" value="ECO:0007669"/>
    <property type="project" value="InterPro"/>
</dbReference>
<dbReference type="GO" id="GO:0005886">
    <property type="term" value="C:plasma membrane"/>
    <property type="evidence" value="ECO:0007669"/>
    <property type="project" value="TreeGrafter"/>
</dbReference>
<dbReference type="PANTHER" id="PTHR10809">
    <property type="entry name" value="VESICLE-ASSOCIATED MEMBRANE PROTEIN-ASSOCIATED PROTEIN"/>
    <property type="match status" value="1"/>
</dbReference>
<dbReference type="InterPro" id="IPR008962">
    <property type="entry name" value="PapD-like_sf"/>
</dbReference>
<dbReference type="Gene3D" id="2.60.40.10">
    <property type="entry name" value="Immunoglobulins"/>
    <property type="match status" value="1"/>
</dbReference>
<sequence length="193" mass="21436">MTITNNAPHNIAFKVKTTAPKFYCVRPNAAVVAPGESVEVQVIFLGLSEEPTASYNCRDKFLVITLPAPEDLEVKDVSSAWSQLEAQHSDEAISKKIKVKYLIEEQSEINDDKKSLEAQETIVGSSGSESKHPQKDVNGKDETPVAPQKVDESKPTTTTETKDIAEPKTDNFLNLKLLMLVVVLGFIIRWFYN</sequence>
<comment type="caution">
    <text evidence="9">The sequence shown here is derived from an EMBL/GenBank/DDBJ whole genome shotgun (WGS) entry which is preliminary data.</text>
</comment>
<dbReference type="Pfam" id="PF00635">
    <property type="entry name" value="Motile_Sperm"/>
    <property type="match status" value="1"/>
</dbReference>
<dbReference type="PANTHER" id="PTHR10809:SF6">
    <property type="entry name" value="AT11025P-RELATED"/>
    <property type="match status" value="1"/>
</dbReference>
<keyword evidence="3 7" id="KW-0812">Transmembrane</keyword>
<dbReference type="InterPro" id="IPR000535">
    <property type="entry name" value="MSP_dom"/>
</dbReference>
<feature type="region of interest" description="Disordered" evidence="6">
    <location>
        <begin position="112"/>
        <end position="165"/>
    </location>
</feature>
<comment type="similarity">
    <text evidence="2">Belongs to the VAMP-associated protein (VAP) (TC 9.B.17) family.</text>
</comment>
<accession>A0A9P6WC96</accession>
<dbReference type="InterPro" id="IPR016763">
    <property type="entry name" value="VAP"/>
</dbReference>
<keyword evidence="5 7" id="KW-0472">Membrane</keyword>
<dbReference type="GO" id="GO:0033149">
    <property type="term" value="F:FFAT motif binding"/>
    <property type="evidence" value="ECO:0007669"/>
    <property type="project" value="TreeGrafter"/>
</dbReference>
<evidence type="ECO:0000256" key="4">
    <source>
        <dbReference type="ARBA" id="ARBA00022989"/>
    </source>
</evidence>
<reference evidence="9 10" key="1">
    <citation type="submission" date="2020-11" db="EMBL/GenBank/DDBJ databases">
        <title>Kefir isolates.</title>
        <authorList>
            <person name="Marcisauskas S."/>
            <person name="Kim Y."/>
            <person name="Blasche S."/>
        </authorList>
    </citation>
    <scope>NUCLEOTIDE SEQUENCE [LARGE SCALE GENOMIC DNA]</scope>
    <source>
        <strain evidence="9 10">OG2</strain>
    </source>
</reference>
<evidence type="ECO:0000256" key="5">
    <source>
        <dbReference type="ARBA" id="ARBA00023136"/>
    </source>
</evidence>
<feature type="domain" description="MSP" evidence="8">
    <location>
        <begin position="1"/>
        <end position="102"/>
    </location>
</feature>
<dbReference type="GO" id="GO:0090158">
    <property type="term" value="P:endoplasmic reticulum membrane organization"/>
    <property type="evidence" value="ECO:0007669"/>
    <property type="project" value="TreeGrafter"/>
</dbReference>
<dbReference type="GO" id="GO:0061817">
    <property type="term" value="P:endoplasmic reticulum-plasma membrane tethering"/>
    <property type="evidence" value="ECO:0007669"/>
    <property type="project" value="TreeGrafter"/>
</dbReference>
<comment type="subcellular location">
    <subcellularLocation>
        <location evidence="1">Membrane</location>
        <topology evidence="1">Single-pass type IV membrane protein</topology>
    </subcellularLocation>
</comment>
<evidence type="ECO:0000256" key="1">
    <source>
        <dbReference type="ARBA" id="ARBA00004211"/>
    </source>
</evidence>
<evidence type="ECO:0000256" key="3">
    <source>
        <dbReference type="ARBA" id="ARBA00022692"/>
    </source>
</evidence>
<dbReference type="PROSITE" id="PS50202">
    <property type="entry name" value="MSP"/>
    <property type="match status" value="1"/>
</dbReference>
<dbReference type="SUPFAM" id="SSF49354">
    <property type="entry name" value="PapD-like"/>
    <property type="match status" value="1"/>
</dbReference>
<evidence type="ECO:0000313" key="10">
    <source>
        <dbReference type="Proteomes" id="UP000750334"/>
    </source>
</evidence>
<dbReference type="AlphaFoldDB" id="A0A9P6WC96"/>
<evidence type="ECO:0000256" key="7">
    <source>
        <dbReference type="SAM" id="Phobius"/>
    </source>
</evidence>
<dbReference type="InterPro" id="IPR013783">
    <property type="entry name" value="Ig-like_fold"/>
</dbReference>
<evidence type="ECO:0000313" key="9">
    <source>
        <dbReference type="EMBL" id="KAG0669127.1"/>
    </source>
</evidence>
<dbReference type="PIRSF" id="PIRSF019693">
    <property type="entry name" value="VAMP-associated"/>
    <property type="match status" value="1"/>
</dbReference>
<keyword evidence="4 7" id="KW-1133">Transmembrane helix</keyword>
<protein>
    <submittedName>
        <fullName evidence="9">Phosphatidylinositol-binding protein scs2</fullName>
    </submittedName>
</protein>